<accession>K0SNP8</accession>
<feature type="compositionally biased region" description="Basic and acidic residues" evidence="1">
    <location>
        <begin position="171"/>
        <end position="183"/>
    </location>
</feature>
<feature type="compositionally biased region" description="Basic and acidic residues" evidence="1">
    <location>
        <begin position="122"/>
        <end position="132"/>
    </location>
</feature>
<feature type="region of interest" description="Disordered" evidence="1">
    <location>
        <begin position="88"/>
        <end position="183"/>
    </location>
</feature>
<dbReference type="Proteomes" id="UP000266841">
    <property type="component" value="Unassembled WGS sequence"/>
</dbReference>
<evidence type="ECO:0000313" key="2">
    <source>
        <dbReference type="EMBL" id="EJK66589.1"/>
    </source>
</evidence>
<organism evidence="2 3">
    <name type="scientific">Thalassiosira oceanica</name>
    <name type="common">Marine diatom</name>
    <dbReference type="NCBI Taxonomy" id="159749"/>
    <lineage>
        <taxon>Eukaryota</taxon>
        <taxon>Sar</taxon>
        <taxon>Stramenopiles</taxon>
        <taxon>Ochrophyta</taxon>
        <taxon>Bacillariophyta</taxon>
        <taxon>Coscinodiscophyceae</taxon>
        <taxon>Thalassiosirophycidae</taxon>
        <taxon>Thalassiosirales</taxon>
        <taxon>Thalassiosiraceae</taxon>
        <taxon>Thalassiosira</taxon>
    </lineage>
</organism>
<dbReference type="EMBL" id="AGNL01014699">
    <property type="protein sequence ID" value="EJK66589.1"/>
    <property type="molecule type" value="Genomic_DNA"/>
</dbReference>
<name>K0SNP8_THAOC</name>
<dbReference type="eggNOG" id="ENOG502SRIF">
    <property type="taxonomic scope" value="Eukaryota"/>
</dbReference>
<evidence type="ECO:0000313" key="3">
    <source>
        <dbReference type="Proteomes" id="UP000266841"/>
    </source>
</evidence>
<feature type="compositionally biased region" description="Basic and acidic residues" evidence="1">
    <location>
        <begin position="35"/>
        <end position="55"/>
    </location>
</feature>
<proteinExistence type="predicted"/>
<comment type="caution">
    <text evidence="2">The sequence shown here is derived from an EMBL/GenBank/DDBJ whole genome shotgun (WGS) entry which is preliminary data.</text>
</comment>
<sequence length="200" mass="22798">EISRWKDVLARRERDVEDAERRLVRLKAEAARIEDGLEEGRGGRRAREETERELGEALAGAEEAGLALRLARAERDGARDRIDELEERNWAVLSEKQPRHEPSKTCTHVVRGEEWVSPLCQREVEEHDDETRGRHKVQPSRPRQHGVPNDAAEDDNDEPREGNAGPHAQPRSHETHLHVDRGLDLAGARHLELGEDLDVE</sequence>
<feature type="compositionally biased region" description="Basic residues" evidence="1">
    <location>
        <begin position="133"/>
        <end position="144"/>
    </location>
</feature>
<evidence type="ECO:0000256" key="1">
    <source>
        <dbReference type="SAM" id="MobiDB-lite"/>
    </source>
</evidence>
<dbReference type="AlphaFoldDB" id="K0SNP8"/>
<reference evidence="2 3" key="1">
    <citation type="journal article" date="2012" name="Genome Biol.">
        <title>Genome and low-iron response of an oceanic diatom adapted to chronic iron limitation.</title>
        <authorList>
            <person name="Lommer M."/>
            <person name="Specht M."/>
            <person name="Roy A.S."/>
            <person name="Kraemer L."/>
            <person name="Andreson R."/>
            <person name="Gutowska M.A."/>
            <person name="Wolf J."/>
            <person name="Bergner S.V."/>
            <person name="Schilhabel M.B."/>
            <person name="Klostermeier U.C."/>
            <person name="Beiko R.G."/>
            <person name="Rosenstiel P."/>
            <person name="Hippler M."/>
            <person name="Laroche J."/>
        </authorList>
    </citation>
    <scope>NUCLEOTIDE SEQUENCE [LARGE SCALE GENOMIC DNA]</scope>
    <source>
        <strain evidence="2 3">CCMP1005</strain>
    </source>
</reference>
<feature type="region of interest" description="Disordered" evidence="1">
    <location>
        <begin position="35"/>
        <end position="58"/>
    </location>
</feature>
<protein>
    <submittedName>
        <fullName evidence="2">Uncharacterized protein</fullName>
    </submittedName>
</protein>
<keyword evidence="3" id="KW-1185">Reference proteome</keyword>
<gene>
    <name evidence="2" type="ORF">THAOC_12484</name>
</gene>
<feature type="non-terminal residue" evidence="2">
    <location>
        <position position="1"/>
    </location>
</feature>